<protein>
    <submittedName>
        <fullName evidence="1">ACP S-malonyltransferase</fullName>
    </submittedName>
</protein>
<sequence>MVWLFAQEKQMILLTANRSMKGEDSLEQVIRQESLPTSLPVITLANVDRIYRKKISRTVC</sequence>
<dbReference type="Proteomes" id="UP000236527">
    <property type="component" value="Unassembled WGS sequence"/>
</dbReference>
<keyword evidence="1" id="KW-0808">Transferase</keyword>
<comment type="caution">
    <text evidence="1">The sequence shown here is derived from an EMBL/GenBank/DDBJ whole genome shotgun (WGS) entry which is preliminary data.</text>
</comment>
<accession>A0A2H6LN39</accession>
<dbReference type="GO" id="GO:0016740">
    <property type="term" value="F:transferase activity"/>
    <property type="evidence" value="ECO:0007669"/>
    <property type="project" value="UniProtKB-KW"/>
</dbReference>
<keyword evidence="2" id="KW-1185">Reference proteome</keyword>
<proteinExistence type="predicted"/>
<reference evidence="2" key="1">
    <citation type="journal article" date="2018" name="Genome Announc.">
        <title>Draft Genome Sequence of the Nitrogen-Fixing and Hormogonia-Inducing Cyanobacterium Nostoc cycadae Strain WK-1, Isolated from the Coralloid Roots of Cycas revoluta.</title>
        <authorList>
            <person name="Kanesaki Y."/>
            <person name="Hirose M."/>
            <person name="Hirose Y."/>
            <person name="Fujisawa T."/>
            <person name="Nakamura Y."/>
            <person name="Watanabe S."/>
            <person name="Matsunaga S."/>
            <person name="Uchida H."/>
            <person name="Murakami A."/>
        </authorList>
    </citation>
    <scope>NUCLEOTIDE SEQUENCE [LARGE SCALE GENOMIC DNA]</scope>
    <source>
        <strain evidence="2">WK-1</strain>
    </source>
</reference>
<evidence type="ECO:0000313" key="1">
    <source>
        <dbReference type="EMBL" id="GBE94617.1"/>
    </source>
</evidence>
<dbReference type="EMBL" id="BDGE01000082">
    <property type="protein sequence ID" value="GBE94617.1"/>
    <property type="molecule type" value="Genomic_DNA"/>
</dbReference>
<dbReference type="AlphaFoldDB" id="A0A2H6LN39"/>
<organism evidence="1 2">
    <name type="scientific">Nostoc cycadae WK-1</name>
    <dbReference type="NCBI Taxonomy" id="1861711"/>
    <lineage>
        <taxon>Bacteria</taxon>
        <taxon>Bacillati</taxon>
        <taxon>Cyanobacteriota</taxon>
        <taxon>Cyanophyceae</taxon>
        <taxon>Nostocales</taxon>
        <taxon>Nostocaceae</taxon>
        <taxon>Nostoc</taxon>
    </lineage>
</organism>
<name>A0A2H6LN39_9NOSO</name>
<gene>
    <name evidence="1" type="ORF">NCWK1_4394</name>
</gene>
<evidence type="ECO:0000313" key="2">
    <source>
        <dbReference type="Proteomes" id="UP000236527"/>
    </source>
</evidence>